<name>A0ABD5YMS2_9EURY</name>
<dbReference type="Proteomes" id="UP001596417">
    <property type="component" value="Unassembled WGS sequence"/>
</dbReference>
<accession>A0ABD5YMS2</accession>
<dbReference type="AlphaFoldDB" id="A0ABD5YMS2"/>
<evidence type="ECO:0008006" key="3">
    <source>
        <dbReference type="Google" id="ProtNLM"/>
    </source>
</evidence>
<keyword evidence="2" id="KW-1185">Reference proteome</keyword>
<sequence>MIDESDEGKTVVDPSGETVGIVVDVDNTIAHVEPDPGLTDRIATELGWGDSDEETYHLRVMRSIPSRMTRSDSNVTTDRDNAIILPIIFDRWR</sequence>
<protein>
    <recommendedName>
        <fullName evidence="3">PRC-barrel domain containing protein</fullName>
    </recommendedName>
</protein>
<comment type="caution">
    <text evidence="1">The sequence shown here is derived from an EMBL/GenBank/DDBJ whole genome shotgun (WGS) entry which is preliminary data.</text>
</comment>
<gene>
    <name evidence="1" type="ORF">ACFQL7_05220</name>
</gene>
<dbReference type="RefSeq" id="WP_390204814.1">
    <property type="nucleotide sequence ID" value="NZ_JBHTAX010000001.1"/>
</dbReference>
<evidence type="ECO:0000313" key="1">
    <source>
        <dbReference type="EMBL" id="MFC7189304.1"/>
    </source>
</evidence>
<reference evidence="1 2" key="1">
    <citation type="journal article" date="2019" name="Int. J. Syst. Evol. Microbiol.">
        <title>The Global Catalogue of Microorganisms (GCM) 10K type strain sequencing project: providing services to taxonomists for standard genome sequencing and annotation.</title>
        <authorList>
            <consortium name="The Broad Institute Genomics Platform"/>
            <consortium name="The Broad Institute Genome Sequencing Center for Infectious Disease"/>
            <person name="Wu L."/>
            <person name="Ma J."/>
        </authorList>
    </citation>
    <scope>NUCLEOTIDE SEQUENCE [LARGE SCALE GENOMIC DNA]</scope>
    <source>
        <strain evidence="1 2">RDMS1</strain>
    </source>
</reference>
<proteinExistence type="predicted"/>
<evidence type="ECO:0000313" key="2">
    <source>
        <dbReference type="Proteomes" id="UP001596417"/>
    </source>
</evidence>
<dbReference type="EMBL" id="JBHTAX010000001">
    <property type="protein sequence ID" value="MFC7189304.1"/>
    <property type="molecule type" value="Genomic_DNA"/>
</dbReference>
<organism evidence="1 2">
    <name type="scientific">Halocatena marina</name>
    <dbReference type="NCBI Taxonomy" id="2934937"/>
    <lineage>
        <taxon>Archaea</taxon>
        <taxon>Methanobacteriati</taxon>
        <taxon>Methanobacteriota</taxon>
        <taxon>Stenosarchaea group</taxon>
        <taxon>Halobacteria</taxon>
        <taxon>Halobacteriales</taxon>
        <taxon>Natronomonadaceae</taxon>
        <taxon>Halocatena</taxon>
    </lineage>
</organism>